<accession>A0A8J7FHK3</accession>
<dbReference type="Proteomes" id="UP000604481">
    <property type="component" value="Unassembled WGS sequence"/>
</dbReference>
<feature type="coiled-coil region" evidence="1">
    <location>
        <begin position="66"/>
        <end position="93"/>
    </location>
</feature>
<evidence type="ECO:0000256" key="1">
    <source>
        <dbReference type="SAM" id="Coils"/>
    </source>
</evidence>
<gene>
    <name evidence="3" type="ORF">INR99_00870</name>
</gene>
<keyword evidence="2" id="KW-0472">Membrane</keyword>
<dbReference type="PANTHER" id="PTHR39555:SF1">
    <property type="entry name" value="TYPE IV PILUS INNER MEMBRANE COMPONENT PILO"/>
    <property type="match status" value="1"/>
</dbReference>
<proteinExistence type="predicted"/>
<dbReference type="Pfam" id="PF04350">
    <property type="entry name" value="PilO"/>
    <property type="match status" value="1"/>
</dbReference>
<dbReference type="InterPro" id="IPR014717">
    <property type="entry name" value="Transl_elong_EF1B/ribsomal_bS6"/>
</dbReference>
<comment type="caution">
    <text evidence="3">The sequence shown here is derived from an EMBL/GenBank/DDBJ whole genome shotgun (WGS) entry which is preliminary data.</text>
</comment>
<reference evidence="3 4" key="1">
    <citation type="submission" date="2020-10" db="EMBL/GenBank/DDBJ databases">
        <title>The genome sequence of Chitinilyticum litopenaei 4Y14.</title>
        <authorList>
            <person name="Liu Y."/>
        </authorList>
    </citation>
    <scope>NUCLEOTIDE SEQUENCE [LARGE SCALE GENOMIC DNA]</scope>
    <source>
        <strain evidence="3 4">4Y14</strain>
    </source>
</reference>
<dbReference type="PIRSF" id="PIRSF016482">
    <property type="entry name" value="PilO"/>
    <property type="match status" value="1"/>
</dbReference>
<keyword evidence="2" id="KW-0812">Transmembrane</keyword>
<dbReference type="Gene3D" id="3.30.70.60">
    <property type="match status" value="1"/>
</dbReference>
<evidence type="ECO:0000313" key="3">
    <source>
        <dbReference type="EMBL" id="MBE9607892.1"/>
    </source>
</evidence>
<dbReference type="RefSeq" id="WP_194114401.1">
    <property type="nucleotide sequence ID" value="NZ_JADFUA010000001.1"/>
</dbReference>
<dbReference type="Gene3D" id="1.10.287.540">
    <property type="entry name" value="Helix hairpin bin"/>
    <property type="match status" value="1"/>
</dbReference>
<sequence>MTLDELRGLDPKDVANWPLAVQLVALAFAFILTVGAGYYFVWGDQIAEIDASRLTEVQLKEEFIKKKSQAINLEAYKAQLDEIQRTFGALLKQLPSKADMESLLKDINQAGVGRGLKFVLFKPATEIKTAEFAQMPIDIELNGSFHDLAAFVSDVSQLPRIVTISDLMLFSGKDKDSSLVLKAKVNTYRALDEAELQSIRQAEAESKKKSRR</sequence>
<dbReference type="GO" id="GO:0043683">
    <property type="term" value="P:type IV pilus assembly"/>
    <property type="evidence" value="ECO:0007669"/>
    <property type="project" value="InterPro"/>
</dbReference>
<evidence type="ECO:0000256" key="2">
    <source>
        <dbReference type="SAM" id="Phobius"/>
    </source>
</evidence>
<feature type="transmembrane region" description="Helical" evidence="2">
    <location>
        <begin position="20"/>
        <end position="41"/>
    </location>
</feature>
<dbReference type="AlphaFoldDB" id="A0A8J7FHK3"/>
<keyword evidence="1" id="KW-0175">Coiled coil</keyword>
<keyword evidence="2" id="KW-1133">Transmembrane helix</keyword>
<name>A0A8J7FHK3_9NEIS</name>
<dbReference type="PANTHER" id="PTHR39555">
    <property type="entry name" value="FIMBRIAL ASSEMBLY PROTEIN PILO-LIKE PROTEIN-RELATED"/>
    <property type="match status" value="1"/>
</dbReference>
<dbReference type="InterPro" id="IPR007445">
    <property type="entry name" value="PilO"/>
</dbReference>
<dbReference type="EMBL" id="JADFUA010000001">
    <property type="protein sequence ID" value="MBE9607892.1"/>
    <property type="molecule type" value="Genomic_DNA"/>
</dbReference>
<protein>
    <submittedName>
        <fullName evidence="3">Type 4a pilus biogenesis protein PilO</fullName>
    </submittedName>
</protein>
<dbReference type="GO" id="GO:0043107">
    <property type="term" value="P:type IV pilus-dependent motility"/>
    <property type="evidence" value="ECO:0007669"/>
    <property type="project" value="InterPro"/>
</dbReference>
<organism evidence="3 4">
    <name type="scientific">Chitinilyticum piscinae</name>
    <dbReference type="NCBI Taxonomy" id="2866724"/>
    <lineage>
        <taxon>Bacteria</taxon>
        <taxon>Pseudomonadati</taxon>
        <taxon>Pseudomonadota</taxon>
        <taxon>Betaproteobacteria</taxon>
        <taxon>Neisseriales</taxon>
        <taxon>Chitinibacteraceae</taxon>
        <taxon>Chitinilyticum</taxon>
    </lineage>
</organism>
<keyword evidence="4" id="KW-1185">Reference proteome</keyword>
<evidence type="ECO:0000313" key="4">
    <source>
        <dbReference type="Proteomes" id="UP000604481"/>
    </source>
</evidence>